<evidence type="ECO:0000256" key="3">
    <source>
        <dbReference type="ARBA" id="ARBA00022692"/>
    </source>
</evidence>
<feature type="transmembrane region" description="Helical" evidence="8">
    <location>
        <begin position="133"/>
        <end position="153"/>
    </location>
</feature>
<sequence length="197" mass="21484">MSYIAILLTFIFINNFIFSQFLGMCPFIGVSKNSENAIGMGASVTFVTTVASVITWAIYYFLLVPFSLEYLQTVTFILVIASLVQLLEMVIQKISPALYKALGIYLPLITTNCAVLGIAIINITNGYNVMEAFTGGLAAGLGFTLAIVLMSNIREKLDLQPVRKAYRGVPIAFISAGLMSLAFMAFDKSLITNLHLV</sequence>
<feature type="transmembrane region" description="Helical" evidence="8">
    <location>
        <begin position="70"/>
        <end position="90"/>
    </location>
</feature>
<dbReference type="InterPro" id="IPR011293">
    <property type="entry name" value="Ion_transpt_RnfA/RsxA"/>
</dbReference>
<dbReference type="HAMAP" id="MF_00459">
    <property type="entry name" value="RsxA_RnfA"/>
    <property type="match status" value="1"/>
</dbReference>
<evidence type="ECO:0000256" key="1">
    <source>
        <dbReference type="ARBA" id="ARBA00004127"/>
    </source>
</evidence>
<dbReference type="RefSeq" id="WP_117330700.1">
    <property type="nucleotide sequence ID" value="NZ_QUWK01000008.1"/>
</dbReference>
<dbReference type="EMBL" id="QUWK01000008">
    <property type="protein sequence ID" value="RFU94666.1"/>
    <property type="molecule type" value="Genomic_DNA"/>
</dbReference>
<evidence type="ECO:0000256" key="6">
    <source>
        <dbReference type="ARBA" id="ARBA00022989"/>
    </source>
</evidence>
<evidence type="ECO:0000256" key="5">
    <source>
        <dbReference type="ARBA" id="ARBA00022982"/>
    </source>
</evidence>
<keyword evidence="3 8" id="KW-0812">Transmembrane</keyword>
<organism evidence="9 10">
    <name type="scientific">Sphaerochaeta halotolerans</name>
    <dbReference type="NCBI Taxonomy" id="2293840"/>
    <lineage>
        <taxon>Bacteria</taxon>
        <taxon>Pseudomonadati</taxon>
        <taxon>Spirochaetota</taxon>
        <taxon>Spirochaetia</taxon>
        <taxon>Spirochaetales</taxon>
        <taxon>Sphaerochaetaceae</taxon>
        <taxon>Sphaerochaeta</taxon>
    </lineage>
</organism>
<dbReference type="PIRSF" id="PIRSF006102">
    <property type="entry name" value="NQR_DE"/>
    <property type="match status" value="1"/>
</dbReference>
<keyword evidence="7 8" id="KW-0472">Membrane</keyword>
<proteinExistence type="inferred from homology"/>
<protein>
    <recommendedName>
        <fullName evidence="8">Ion-translocating oxidoreductase complex subunit A</fullName>
        <ecNumber evidence="8">7.-.-.-</ecNumber>
    </recommendedName>
    <alternativeName>
        <fullName evidence="8">Rnf electron transport complex subunit A</fullName>
    </alternativeName>
</protein>
<evidence type="ECO:0000256" key="7">
    <source>
        <dbReference type="ARBA" id="ARBA00023136"/>
    </source>
</evidence>
<name>A0A372MH65_9SPIR</name>
<gene>
    <name evidence="8" type="primary">rnfA</name>
    <name evidence="9" type="ORF">DYP60_09165</name>
</gene>
<dbReference type="GO" id="GO:0005886">
    <property type="term" value="C:plasma membrane"/>
    <property type="evidence" value="ECO:0007669"/>
    <property type="project" value="UniProtKB-SubCell"/>
</dbReference>
<dbReference type="Pfam" id="PF02508">
    <property type="entry name" value="Rnf-Nqr"/>
    <property type="match status" value="1"/>
</dbReference>
<dbReference type="NCBIfam" id="TIGR01943">
    <property type="entry name" value="rnfA"/>
    <property type="match status" value="1"/>
</dbReference>
<evidence type="ECO:0000256" key="4">
    <source>
        <dbReference type="ARBA" id="ARBA00022967"/>
    </source>
</evidence>
<evidence type="ECO:0000313" key="9">
    <source>
        <dbReference type="EMBL" id="RFU94666.1"/>
    </source>
</evidence>
<dbReference type="EC" id="7.-.-.-" evidence="8"/>
<dbReference type="PANTHER" id="PTHR30335:SF0">
    <property type="entry name" value="ION-TRANSLOCATING OXIDOREDUCTASE COMPLEX SUBUNIT A"/>
    <property type="match status" value="1"/>
</dbReference>
<evidence type="ECO:0000313" key="10">
    <source>
        <dbReference type="Proteomes" id="UP000264002"/>
    </source>
</evidence>
<comment type="caution">
    <text evidence="9">The sequence shown here is derived from an EMBL/GenBank/DDBJ whole genome shotgun (WGS) entry which is preliminary data.</text>
</comment>
<comment type="subcellular location">
    <subcellularLocation>
        <location evidence="8">Cell membrane</location>
        <topology evidence="8">Multi-pass membrane protein</topology>
    </subcellularLocation>
    <subcellularLocation>
        <location evidence="1">Endomembrane system</location>
        <topology evidence="1">Multi-pass membrane protein</topology>
    </subcellularLocation>
</comment>
<feature type="transmembrane region" description="Helical" evidence="8">
    <location>
        <begin position="102"/>
        <end position="121"/>
    </location>
</feature>
<keyword evidence="10" id="KW-1185">Reference proteome</keyword>
<feature type="transmembrane region" description="Helical" evidence="8">
    <location>
        <begin position="6"/>
        <end position="30"/>
    </location>
</feature>
<reference evidence="9 10" key="2">
    <citation type="submission" date="2018-09" db="EMBL/GenBank/DDBJ databases">
        <title>Genome of Sphaerochaeta halotolerans strain 4-11.</title>
        <authorList>
            <person name="Nazina T.N."/>
            <person name="Sokolova D.S."/>
        </authorList>
    </citation>
    <scope>NUCLEOTIDE SEQUENCE [LARGE SCALE GENOMIC DNA]</scope>
    <source>
        <strain evidence="9 10">4-11</strain>
    </source>
</reference>
<reference evidence="10" key="1">
    <citation type="submission" date="2018-08" db="EMBL/GenBank/DDBJ databases">
        <authorList>
            <person name="Grouzdev D.S."/>
            <person name="Krutkina M.S."/>
        </authorList>
    </citation>
    <scope>NUCLEOTIDE SEQUENCE [LARGE SCALE GENOMIC DNA]</scope>
    <source>
        <strain evidence="10">4-11</strain>
    </source>
</reference>
<accession>A0A372MH65</accession>
<evidence type="ECO:0000256" key="2">
    <source>
        <dbReference type="ARBA" id="ARBA00022448"/>
    </source>
</evidence>
<dbReference type="PANTHER" id="PTHR30335">
    <property type="entry name" value="INTEGRAL MEMBRANE PROTEIN OF SOXR-REDUCING COMPLEX"/>
    <property type="match status" value="1"/>
</dbReference>
<dbReference type="InterPro" id="IPR050133">
    <property type="entry name" value="NqrDE/RnfAE_oxidrdctase"/>
</dbReference>
<dbReference type="InterPro" id="IPR003667">
    <property type="entry name" value="NqrDE/RnfAE"/>
</dbReference>
<keyword evidence="4 8" id="KW-1278">Translocase</keyword>
<comment type="similarity">
    <text evidence="8">Belongs to the NqrDE/RnfAE family.</text>
</comment>
<dbReference type="Proteomes" id="UP000264002">
    <property type="component" value="Unassembled WGS sequence"/>
</dbReference>
<feature type="transmembrane region" description="Helical" evidence="8">
    <location>
        <begin position="165"/>
        <end position="186"/>
    </location>
</feature>
<keyword evidence="8" id="KW-1003">Cell membrane</keyword>
<feature type="transmembrane region" description="Helical" evidence="8">
    <location>
        <begin position="42"/>
        <end position="64"/>
    </location>
</feature>
<keyword evidence="2 8" id="KW-0813">Transport</keyword>
<dbReference type="GO" id="GO:0012505">
    <property type="term" value="C:endomembrane system"/>
    <property type="evidence" value="ECO:0007669"/>
    <property type="project" value="UniProtKB-SubCell"/>
</dbReference>
<keyword evidence="5 8" id="KW-0249">Electron transport</keyword>
<comment type="subunit">
    <text evidence="8">The complex is composed of six subunits: RnfA, RnfB, RnfC, RnfD, RnfE and RnfG.</text>
</comment>
<dbReference type="AlphaFoldDB" id="A0A372MH65"/>
<evidence type="ECO:0000256" key="8">
    <source>
        <dbReference type="HAMAP-Rule" id="MF_00459"/>
    </source>
</evidence>
<keyword evidence="6 8" id="KW-1133">Transmembrane helix</keyword>
<dbReference type="GO" id="GO:0022900">
    <property type="term" value="P:electron transport chain"/>
    <property type="evidence" value="ECO:0007669"/>
    <property type="project" value="UniProtKB-UniRule"/>
</dbReference>
<comment type="function">
    <text evidence="8">Part of a membrane-bound complex that couples electron transfer with translocation of ions across the membrane.</text>
</comment>